<protein>
    <recommendedName>
        <fullName evidence="1">DZANK-type domain-containing protein</fullName>
    </recommendedName>
</protein>
<dbReference type="RefSeq" id="WP_226651837.1">
    <property type="nucleotide sequence ID" value="NZ_BNDW01000019.1"/>
</dbReference>
<comment type="caution">
    <text evidence="2">The sequence shown here is derived from an EMBL/GenBank/DDBJ whole genome shotgun (WGS) entry which is preliminary data.</text>
</comment>
<dbReference type="EMBL" id="BNDW01000019">
    <property type="protein sequence ID" value="GHI22511.1"/>
    <property type="molecule type" value="Genomic_DNA"/>
</dbReference>
<dbReference type="Proteomes" id="UP001052739">
    <property type="component" value="Unassembled WGS sequence"/>
</dbReference>
<reference evidence="2" key="1">
    <citation type="submission" date="2024-05" db="EMBL/GenBank/DDBJ databases">
        <title>Whole genome shotgun sequence of Streptomyces hydrogenans NBRC 13475.</title>
        <authorList>
            <person name="Komaki H."/>
            <person name="Tamura T."/>
        </authorList>
    </citation>
    <scope>NUCLEOTIDE SEQUENCE</scope>
    <source>
        <strain evidence="2">NBRC 13475</strain>
    </source>
</reference>
<dbReference type="Pfam" id="PF12773">
    <property type="entry name" value="DZR"/>
    <property type="match status" value="1"/>
</dbReference>
<proteinExistence type="predicted"/>
<feature type="domain" description="DZANK-type" evidence="1">
    <location>
        <begin position="9"/>
        <end position="58"/>
    </location>
</feature>
<keyword evidence="3" id="KW-1185">Reference proteome</keyword>
<sequence length="192" mass="19581">MAAEEQGVCPYCKERIDPEATRCPSCGSRTAPTAPGHDGTCPYCKEAVHPQAVVCKHCRSDLRRDAGARGHGHGRCGCGCGCGPGGAHGRGLPRSAEATPADLAGFLDFLKRSTETDAAPAAGPEAGPAARASRCTSWCWGSTLMCACPVNIPGIGPSLLIYACGTCIDDPVLTAVTASGTHSSPREHGGCC</sequence>
<organism evidence="2 3">
    <name type="scientific">Streptomyces hydrogenans</name>
    <dbReference type="NCBI Taxonomy" id="1873719"/>
    <lineage>
        <taxon>Bacteria</taxon>
        <taxon>Bacillati</taxon>
        <taxon>Actinomycetota</taxon>
        <taxon>Actinomycetes</taxon>
        <taxon>Kitasatosporales</taxon>
        <taxon>Streptomycetaceae</taxon>
        <taxon>Streptomyces</taxon>
    </lineage>
</organism>
<evidence type="ECO:0000259" key="1">
    <source>
        <dbReference type="Pfam" id="PF12773"/>
    </source>
</evidence>
<evidence type="ECO:0000313" key="2">
    <source>
        <dbReference type="EMBL" id="GHI22511.1"/>
    </source>
</evidence>
<evidence type="ECO:0000313" key="3">
    <source>
        <dbReference type="Proteomes" id="UP001052739"/>
    </source>
</evidence>
<gene>
    <name evidence="2" type="ORF">Shyd_38820</name>
</gene>
<dbReference type="InterPro" id="IPR025874">
    <property type="entry name" value="DZR"/>
</dbReference>
<accession>A0ABQ3PBV7</accession>
<name>A0ABQ3PBV7_9ACTN</name>